<protein>
    <submittedName>
        <fullName evidence="6">Uncharacterized protein</fullName>
    </submittedName>
</protein>
<evidence type="ECO:0000256" key="2">
    <source>
        <dbReference type="ARBA" id="ARBA00022490"/>
    </source>
</evidence>
<dbReference type="Proteomes" id="UP000694621">
    <property type="component" value="Unplaced"/>
</dbReference>
<evidence type="ECO:0000256" key="5">
    <source>
        <dbReference type="ARBA" id="ARBA00022801"/>
    </source>
</evidence>
<keyword evidence="5" id="KW-0378">Hydrolase</keyword>
<organism evidence="6 7">
    <name type="scientific">Astyanax mexicanus</name>
    <name type="common">Blind cave fish</name>
    <name type="synonym">Astyanax fasciatus mexicanus</name>
    <dbReference type="NCBI Taxonomy" id="7994"/>
    <lineage>
        <taxon>Eukaryota</taxon>
        <taxon>Metazoa</taxon>
        <taxon>Chordata</taxon>
        <taxon>Craniata</taxon>
        <taxon>Vertebrata</taxon>
        <taxon>Euteleostomi</taxon>
        <taxon>Actinopterygii</taxon>
        <taxon>Neopterygii</taxon>
        <taxon>Teleostei</taxon>
        <taxon>Ostariophysi</taxon>
        <taxon>Characiformes</taxon>
        <taxon>Characoidei</taxon>
        <taxon>Acestrorhamphidae</taxon>
        <taxon>Acestrorhamphinae</taxon>
        <taxon>Astyanax</taxon>
    </lineage>
</organism>
<keyword evidence="2" id="KW-0963">Cytoplasm</keyword>
<evidence type="ECO:0000256" key="4">
    <source>
        <dbReference type="ARBA" id="ARBA00022759"/>
    </source>
</evidence>
<dbReference type="Ensembl" id="ENSAMXT00005049864.1">
    <property type="protein sequence ID" value="ENSAMXP00005045891.1"/>
    <property type="gene ID" value="ENSAMXG00005021182.1"/>
</dbReference>
<keyword evidence="3" id="KW-0540">Nuclease</keyword>
<dbReference type="GO" id="GO:0006281">
    <property type="term" value="P:DNA repair"/>
    <property type="evidence" value="ECO:0007669"/>
    <property type="project" value="InterPro"/>
</dbReference>
<dbReference type="Pfam" id="PF04493">
    <property type="entry name" value="Endonuclease_5"/>
    <property type="match status" value="1"/>
</dbReference>
<comment type="subcellular location">
    <subcellularLocation>
        <location evidence="1">Cytoplasm</location>
    </subcellularLocation>
</comment>
<dbReference type="GO" id="GO:0003727">
    <property type="term" value="F:single-stranded RNA binding"/>
    <property type="evidence" value="ECO:0007669"/>
    <property type="project" value="TreeGrafter"/>
</dbReference>
<dbReference type="Gene3D" id="3.30.2170.10">
    <property type="entry name" value="archaeoglobus fulgidus dsm 4304 superfamily"/>
    <property type="match status" value="1"/>
</dbReference>
<evidence type="ECO:0000256" key="3">
    <source>
        <dbReference type="ARBA" id="ARBA00022722"/>
    </source>
</evidence>
<reference evidence="6" key="1">
    <citation type="submission" date="2025-08" db="UniProtKB">
        <authorList>
            <consortium name="Ensembl"/>
        </authorList>
    </citation>
    <scope>IDENTIFICATION</scope>
</reference>
<dbReference type="GO" id="GO:0005730">
    <property type="term" value="C:nucleolus"/>
    <property type="evidence" value="ECO:0007669"/>
    <property type="project" value="TreeGrafter"/>
</dbReference>
<sequence>VLLVCLINRSCIFNYIIGCVFVCVCCCSSEFGLACHLGVLSDLPCVGVAKNLLQVQGVSKTDEHLSQVGNTYYLLGNMINKSL</sequence>
<dbReference type="PANTHER" id="PTHR28511:SF1">
    <property type="entry name" value="ENDONUCLEASE V"/>
    <property type="match status" value="1"/>
</dbReference>
<dbReference type="AlphaFoldDB" id="A0A8B9L7B2"/>
<dbReference type="GO" id="GO:0005737">
    <property type="term" value="C:cytoplasm"/>
    <property type="evidence" value="ECO:0007669"/>
    <property type="project" value="UniProtKB-SubCell"/>
</dbReference>
<dbReference type="PANTHER" id="PTHR28511">
    <property type="entry name" value="ENDONUCLEASE V"/>
    <property type="match status" value="1"/>
</dbReference>
<evidence type="ECO:0000256" key="1">
    <source>
        <dbReference type="ARBA" id="ARBA00004496"/>
    </source>
</evidence>
<name>A0A8B9L7B2_ASTMX</name>
<evidence type="ECO:0000313" key="7">
    <source>
        <dbReference type="Proteomes" id="UP000694621"/>
    </source>
</evidence>
<proteinExistence type="predicted"/>
<keyword evidence="4" id="KW-0255">Endonuclease</keyword>
<accession>A0A8B9L7B2</accession>
<dbReference type="InterPro" id="IPR007581">
    <property type="entry name" value="Endonuclease-V"/>
</dbReference>
<evidence type="ECO:0000313" key="6">
    <source>
        <dbReference type="Ensembl" id="ENSAMXP00005045891.1"/>
    </source>
</evidence>
<dbReference type="GO" id="GO:0016891">
    <property type="term" value="F:RNA endonuclease activity producing 5'-phosphomonoesters, hydrolytic mechanism"/>
    <property type="evidence" value="ECO:0007669"/>
    <property type="project" value="TreeGrafter"/>
</dbReference>